<evidence type="ECO:0000259" key="7">
    <source>
        <dbReference type="PROSITE" id="PS50071"/>
    </source>
</evidence>
<evidence type="ECO:0000256" key="6">
    <source>
        <dbReference type="SAM" id="MobiDB-lite"/>
    </source>
</evidence>
<evidence type="ECO:0000256" key="2">
    <source>
        <dbReference type="ARBA" id="ARBA00023155"/>
    </source>
</evidence>
<sequence>MTSLPGALSGQDASKIVFPDLASVSSLVAAYPLGLCPATAASPDLSSSGPHGHLLPYSCSGLAPPGESYLPCQQPGAPSQPRVHVPAERPQQPEAGNPQNLLTCAPSPPPPRKVHKHRTIYLLKPQQLGQSFQHTQHLLAVQLGFTQTQVKIWFQNKRSKYKKLLRQSSGEQGGNFPGRPPPLPVSLLPTPSIPLGSTQGRALSCGGYGNGFGAWYQHRWPDVLALPQMM</sequence>
<protein>
    <submittedName>
        <fullName evidence="8">Distal-less homeobox 4</fullName>
    </submittedName>
</protein>
<evidence type="ECO:0000256" key="3">
    <source>
        <dbReference type="ARBA" id="ARBA00023242"/>
    </source>
</evidence>
<feature type="region of interest" description="Disordered" evidence="6">
    <location>
        <begin position="70"/>
        <end position="99"/>
    </location>
</feature>
<reference evidence="8" key="2">
    <citation type="submission" date="2025-09" db="UniProtKB">
        <authorList>
            <consortium name="Ensembl"/>
        </authorList>
    </citation>
    <scope>IDENTIFICATION</scope>
</reference>
<keyword evidence="2 4" id="KW-0371">Homeobox</keyword>
<dbReference type="Proteomes" id="UP000694385">
    <property type="component" value="Unassembled WGS sequence"/>
</dbReference>
<dbReference type="AlphaFoldDB" id="A0A8C5K1Y5"/>
<evidence type="ECO:0000313" key="9">
    <source>
        <dbReference type="Proteomes" id="UP000694385"/>
    </source>
</evidence>
<dbReference type="PROSITE" id="PS50071">
    <property type="entry name" value="HOMEOBOX_2"/>
    <property type="match status" value="1"/>
</dbReference>
<reference evidence="8" key="1">
    <citation type="submission" date="2025-08" db="UniProtKB">
        <authorList>
            <consortium name="Ensembl"/>
        </authorList>
    </citation>
    <scope>IDENTIFICATION</scope>
</reference>
<dbReference type="GO" id="GO:0005654">
    <property type="term" value="C:nucleoplasm"/>
    <property type="evidence" value="ECO:0007669"/>
    <property type="project" value="Ensembl"/>
</dbReference>
<accession>A0A8C5K1Y5</accession>
<gene>
    <name evidence="8" type="primary">Dlx4</name>
</gene>
<dbReference type="OMA" id="GNNFGAW"/>
<dbReference type="InterPro" id="IPR009057">
    <property type="entry name" value="Homeodomain-like_sf"/>
</dbReference>
<keyword evidence="3 4" id="KW-0539">Nucleus</keyword>
<proteinExistence type="predicted"/>
<dbReference type="InterPro" id="IPR001356">
    <property type="entry name" value="HD"/>
</dbReference>
<name>A0A8C5K1Y5_JACJA</name>
<dbReference type="CDD" id="cd00086">
    <property type="entry name" value="homeodomain"/>
    <property type="match status" value="1"/>
</dbReference>
<organism evidence="8 9">
    <name type="scientific">Jaculus jaculus</name>
    <name type="common">Lesser Egyptian jerboa</name>
    <dbReference type="NCBI Taxonomy" id="51337"/>
    <lineage>
        <taxon>Eukaryota</taxon>
        <taxon>Metazoa</taxon>
        <taxon>Chordata</taxon>
        <taxon>Craniata</taxon>
        <taxon>Vertebrata</taxon>
        <taxon>Euteleostomi</taxon>
        <taxon>Mammalia</taxon>
        <taxon>Eutheria</taxon>
        <taxon>Euarchontoglires</taxon>
        <taxon>Glires</taxon>
        <taxon>Rodentia</taxon>
        <taxon>Myomorpha</taxon>
        <taxon>Dipodoidea</taxon>
        <taxon>Dipodidae</taxon>
        <taxon>Dipodinae</taxon>
        <taxon>Jaculus</taxon>
    </lineage>
</organism>
<dbReference type="GO" id="GO:0000978">
    <property type="term" value="F:RNA polymerase II cis-regulatory region sequence-specific DNA binding"/>
    <property type="evidence" value="ECO:0007669"/>
    <property type="project" value="Ensembl"/>
</dbReference>
<evidence type="ECO:0000256" key="4">
    <source>
        <dbReference type="PROSITE-ProRule" id="PRU00108"/>
    </source>
</evidence>
<dbReference type="GO" id="GO:0001227">
    <property type="term" value="F:DNA-binding transcription repressor activity, RNA polymerase II-specific"/>
    <property type="evidence" value="ECO:0007669"/>
    <property type="project" value="Ensembl"/>
</dbReference>
<dbReference type="GeneTree" id="ENSGT00940000162259"/>
<dbReference type="Gene3D" id="1.10.10.60">
    <property type="entry name" value="Homeodomain-like"/>
    <property type="match status" value="1"/>
</dbReference>
<evidence type="ECO:0000256" key="5">
    <source>
        <dbReference type="RuleBase" id="RU000682"/>
    </source>
</evidence>
<feature type="domain" description="Homeobox" evidence="7">
    <location>
        <begin position="139"/>
        <end position="164"/>
    </location>
</feature>
<dbReference type="PANTHER" id="PTHR24327:SF21">
    <property type="entry name" value="HOMEOBOX PROTEIN DLX-4"/>
    <property type="match status" value="1"/>
</dbReference>
<dbReference type="Pfam" id="PF00046">
    <property type="entry name" value="Homeodomain"/>
    <property type="match status" value="1"/>
</dbReference>
<dbReference type="PANTHER" id="PTHR24327">
    <property type="entry name" value="HOMEOBOX PROTEIN"/>
    <property type="match status" value="1"/>
</dbReference>
<dbReference type="Ensembl" id="ENSJJAT00000009264.1">
    <property type="protein sequence ID" value="ENSJJAP00000004034.1"/>
    <property type="gene ID" value="ENSJJAG00000008185.1"/>
</dbReference>
<dbReference type="InterPro" id="IPR050460">
    <property type="entry name" value="Distal-less_Homeobox_TF"/>
</dbReference>
<feature type="DNA-binding region" description="Homeobox" evidence="4">
    <location>
        <begin position="141"/>
        <end position="165"/>
    </location>
</feature>
<keyword evidence="9" id="KW-1185">Reference proteome</keyword>
<keyword evidence="1 4" id="KW-0238">DNA-binding</keyword>
<dbReference type="SMART" id="SM00389">
    <property type="entry name" value="HOX"/>
    <property type="match status" value="1"/>
</dbReference>
<dbReference type="GO" id="GO:0030154">
    <property type="term" value="P:cell differentiation"/>
    <property type="evidence" value="ECO:0007669"/>
    <property type="project" value="TreeGrafter"/>
</dbReference>
<evidence type="ECO:0000313" key="8">
    <source>
        <dbReference type="Ensembl" id="ENSJJAP00000004034.1"/>
    </source>
</evidence>
<comment type="subcellular location">
    <subcellularLocation>
        <location evidence="4 5">Nucleus</location>
    </subcellularLocation>
</comment>
<dbReference type="SUPFAM" id="SSF46689">
    <property type="entry name" value="Homeodomain-like"/>
    <property type="match status" value="1"/>
</dbReference>
<evidence type="ECO:0000256" key="1">
    <source>
        <dbReference type="ARBA" id="ARBA00023125"/>
    </source>
</evidence>